<protein>
    <submittedName>
        <fullName evidence="2">Uncharacterized protein</fullName>
    </submittedName>
</protein>
<evidence type="ECO:0000313" key="2">
    <source>
        <dbReference type="EMBL" id="WFE89803.1"/>
    </source>
</evidence>
<accession>A0ABY8F2T7</accession>
<organism evidence="2 3">
    <name type="scientific">Roseibium porphyridii</name>
    <dbReference type="NCBI Taxonomy" id="2866279"/>
    <lineage>
        <taxon>Bacteria</taxon>
        <taxon>Pseudomonadati</taxon>
        <taxon>Pseudomonadota</taxon>
        <taxon>Alphaproteobacteria</taxon>
        <taxon>Hyphomicrobiales</taxon>
        <taxon>Stappiaceae</taxon>
        <taxon>Roseibium</taxon>
    </lineage>
</organism>
<evidence type="ECO:0000313" key="3">
    <source>
        <dbReference type="Proteomes" id="UP001209803"/>
    </source>
</evidence>
<gene>
    <name evidence="2" type="ORF">K1718_00125</name>
</gene>
<dbReference type="RefSeq" id="WP_265680171.1">
    <property type="nucleotide sequence ID" value="NZ_CP120863.1"/>
</dbReference>
<evidence type="ECO:0000256" key="1">
    <source>
        <dbReference type="SAM" id="MobiDB-lite"/>
    </source>
</evidence>
<dbReference type="Proteomes" id="UP001209803">
    <property type="component" value="Chromosome"/>
</dbReference>
<name>A0ABY8F2T7_9HYPH</name>
<proteinExistence type="predicted"/>
<reference evidence="2 3" key="1">
    <citation type="submission" date="2023-03" db="EMBL/GenBank/DDBJ databases">
        <title>Roseibium porphyridii sp. nov. and Roseibium rhodosorbium sp. nov. isolated from marine algae, Porphyridium cruentum and Rhodosorus marinus, respectively.</title>
        <authorList>
            <person name="Lee M.W."/>
            <person name="Choi B.J."/>
            <person name="Lee J.K."/>
            <person name="Choi D.G."/>
            <person name="Baek J.H."/>
            <person name="Bayburt H."/>
            <person name="Kim J.M."/>
            <person name="Han D.M."/>
            <person name="Kim K.H."/>
            <person name="Jeon C.O."/>
        </authorList>
    </citation>
    <scope>NUCLEOTIDE SEQUENCE [LARGE SCALE GENOMIC DNA]</scope>
    <source>
        <strain evidence="2 3">KMA01</strain>
    </source>
</reference>
<sequence length="132" mass="13742">MTNSIQSNVTNTYIKSKFVTDPSPTPKTTVADTEPQKARSLETPAVVYSSSLSAGIAYRDSGHPNFDLSASSYAKFFGDGSSEGSISLALGVVDPAAETLSQGKAFHEVVQAARASLNAGNERVREQGGGQG</sequence>
<feature type="region of interest" description="Disordered" evidence="1">
    <location>
        <begin position="16"/>
        <end position="42"/>
    </location>
</feature>
<keyword evidence="3" id="KW-1185">Reference proteome</keyword>
<dbReference type="EMBL" id="CP120863">
    <property type="protein sequence ID" value="WFE89803.1"/>
    <property type="molecule type" value="Genomic_DNA"/>
</dbReference>